<comment type="caution">
    <text evidence="2">The sequence shown here is derived from an EMBL/GenBank/DDBJ whole genome shotgun (WGS) entry which is preliminary data.</text>
</comment>
<dbReference type="EMBL" id="JAKZMO010000020">
    <property type="protein sequence ID" value="MDG5485370.1"/>
    <property type="molecule type" value="Genomic_DNA"/>
</dbReference>
<name>A0ABT6GWF3_MYCGU</name>
<evidence type="ECO:0000313" key="3">
    <source>
        <dbReference type="Proteomes" id="UP001154266"/>
    </source>
</evidence>
<feature type="domain" description="SnoaL-like" evidence="1">
    <location>
        <begin position="12"/>
        <end position="110"/>
    </location>
</feature>
<proteinExistence type="predicted"/>
<gene>
    <name evidence="2" type="ORF">MNO81_21450</name>
</gene>
<reference evidence="2" key="1">
    <citation type="journal article" date="2023" name="Environ. Microbiol.">
        <title>The 2-methylpropene degradation pathway in Mycobacteriaceae family strains.</title>
        <authorList>
            <person name="Helbich S."/>
            <person name="Barrantes I."/>
            <person name="Dos Anjos Borges L.G."/>
            <person name="Pieper D.H."/>
            <person name="Vainshtein Y."/>
            <person name="Sohn K."/>
            <person name="Engesser K.H."/>
        </authorList>
    </citation>
    <scope>NUCLEOTIDE SEQUENCE</scope>
    <source>
        <strain evidence="2">IBE100</strain>
    </source>
</reference>
<sequence length="117" mass="12666">MTESGAAAQLFRRWVDEIWSGGTVTADLVAEDFVGHWPGRDVRGPAELAAIIDETRSAFDELTFQIVLGPLTEGGLTAGRWIGRGRNSSGEAQFVGNDILRIADGRIAEYWTGTSRA</sequence>
<evidence type="ECO:0000313" key="2">
    <source>
        <dbReference type="EMBL" id="MDG5485370.1"/>
    </source>
</evidence>
<protein>
    <submittedName>
        <fullName evidence="2">Ester cyclase</fullName>
    </submittedName>
</protein>
<dbReference type="Pfam" id="PF12680">
    <property type="entry name" value="SnoaL_2"/>
    <property type="match status" value="1"/>
</dbReference>
<accession>A0ABT6GWF3</accession>
<dbReference type="RefSeq" id="WP_278222760.1">
    <property type="nucleotide sequence ID" value="NZ_JAKZMO010000020.1"/>
</dbReference>
<dbReference type="InterPro" id="IPR037401">
    <property type="entry name" value="SnoaL-like"/>
</dbReference>
<organism evidence="2 3">
    <name type="scientific">Mycolicibacterium gadium</name>
    <name type="common">Mycobacterium gadium</name>
    <dbReference type="NCBI Taxonomy" id="1794"/>
    <lineage>
        <taxon>Bacteria</taxon>
        <taxon>Bacillati</taxon>
        <taxon>Actinomycetota</taxon>
        <taxon>Actinomycetes</taxon>
        <taxon>Mycobacteriales</taxon>
        <taxon>Mycobacteriaceae</taxon>
        <taxon>Mycolicibacterium</taxon>
    </lineage>
</organism>
<evidence type="ECO:0000259" key="1">
    <source>
        <dbReference type="Pfam" id="PF12680"/>
    </source>
</evidence>
<keyword evidence="3" id="KW-1185">Reference proteome</keyword>
<dbReference type="Gene3D" id="3.10.450.50">
    <property type="match status" value="1"/>
</dbReference>
<dbReference type="InterPro" id="IPR032710">
    <property type="entry name" value="NTF2-like_dom_sf"/>
</dbReference>
<dbReference type="SUPFAM" id="SSF54427">
    <property type="entry name" value="NTF2-like"/>
    <property type="match status" value="1"/>
</dbReference>
<dbReference type="Proteomes" id="UP001154266">
    <property type="component" value="Unassembled WGS sequence"/>
</dbReference>